<accession>A0A2Z1CB36</accession>
<reference evidence="1" key="1">
    <citation type="journal article" date="2015" name="J. Antimicrob. Chemother.">
        <title>Genetic characterization of a novel blaDIM-2-carrying megaplasmid p12969-DIM from clinical Pseudomonas putida.</title>
        <authorList>
            <person name="Sun F."/>
            <person name="Zhou D."/>
            <person name="Wang Q."/>
            <person name="Feng J."/>
            <person name="Feng W."/>
            <person name="Luo W."/>
            <person name="Liu Y."/>
            <person name="Qiu X."/>
            <person name="Yin Z."/>
            <person name="Xia P."/>
        </authorList>
    </citation>
    <scope>NUCLEOTIDE SEQUENCE</scope>
    <source>
        <strain evidence="1">12969</strain>
        <plasmid evidence="1">p12969-DIM</plasmid>
    </source>
</reference>
<geneLocation type="plasmid" evidence="1">
    <name>p12969-DIM</name>
</geneLocation>
<evidence type="ECO:0000313" key="1">
    <source>
        <dbReference type="EMBL" id="ALZ46133.1"/>
    </source>
</evidence>
<name>A0A2Z1CB36_PSEPU</name>
<keyword evidence="1" id="KW-0614">Plasmid</keyword>
<organism evidence="1">
    <name type="scientific">Pseudomonas putida</name>
    <name type="common">Arthrobacter siderocapsulatus</name>
    <dbReference type="NCBI Taxonomy" id="303"/>
    <lineage>
        <taxon>Bacteria</taxon>
        <taxon>Pseudomonadati</taxon>
        <taxon>Pseudomonadota</taxon>
        <taxon>Gammaproteobacteria</taxon>
        <taxon>Pseudomonadales</taxon>
        <taxon>Pseudomonadaceae</taxon>
        <taxon>Pseudomonas</taxon>
    </lineage>
</organism>
<dbReference type="AlphaFoldDB" id="A0A2Z1CB36"/>
<protein>
    <submittedName>
        <fullName evidence="1">Uncharacterized protein</fullName>
    </submittedName>
</protein>
<dbReference type="EMBL" id="KU130294">
    <property type="protein sequence ID" value="ALZ46133.1"/>
    <property type="molecule type" value="Genomic_DNA"/>
</dbReference>
<sequence>MQNDVKKSADLLESIARLVMLAIHLHCPNARSRDFNRRKEAETIRQGMKYL</sequence>
<proteinExistence type="predicted"/>